<dbReference type="Proteomes" id="UP000002275">
    <property type="component" value="Chromosome I"/>
</dbReference>
<dbReference type="AlphaFoldDB" id="A0A3Q0L1E6"/>
<evidence type="ECO:0000313" key="1">
    <source>
        <dbReference type="EMBL" id="AAO08633.1"/>
    </source>
</evidence>
<dbReference type="InterPro" id="IPR006521">
    <property type="entry name" value="Tail_protein_I"/>
</dbReference>
<evidence type="ECO:0000313" key="2">
    <source>
        <dbReference type="Proteomes" id="UP000002275"/>
    </source>
</evidence>
<protein>
    <submittedName>
        <fullName evidence="1">Phage tail protein I</fullName>
    </submittedName>
</protein>
<dbReference type="KEGG" id="vvu:VV1_0094"/>
<reference evidence="2" key="1">
    <citation type="submission" date="2002-12" db="EMBL/GenBank/DDBJ databases">
        <title>Complete genome sequence of Vibrio vulnificus CMCP6.</title>
        <authorList>
            <person name="Rhee J.H."/>
            <person name="Kim S.Y."/>
            <person name="Chung S.S."/>
            <person name="Kim J.J."/>
            <person name="Moon Y.H."/>
            <person name="Jeong H."/>
            <person name="Choy H.E."/>
        </authorList>
    </citation>
    <scope>NUCLEOTIDE SEQUENCE [LARGE SCALE GENOMIC DNA]</scope>
    <source>
        <strain evidence="2">CMCP6</strain>
    </source>
</reference>
<dbReference type="Pfam" id="PF09684">
    <property type="entry name" value="Tail_P2_I"/>
    <property type="match status" value="1"/>
</dbReference>
<reference evidence="1 2" key="2">
    <citation type="journal article" date="2003" name="Infect. Immun.">
        <title>Characterization and pathogenic significance of Vibrio vulnificus antigens preferentially expressed in septicemic patients.</title>
        <authorList>
            <person name="Kim Y.R."/>
            <person name="Lee S.E."/>
            <person name="Kim C.M."/>
            <person name="Kim S.Y."/>
            <person name="Shin E.K."/>
            <person name="Shin D.H."/>
            <person name="Chung S.S."/>
            <person name="Choy H.E."/>
            <person name="Progulske-Fox A."/>
            <person name="Hillman J.D."/>
            <person name="Handfield M."/>
            <person name="Rhee J.H."/>
        </authorList>
    </citation>
    <scope>NUCLEOTIDE SEQUENCE [LARGE SCALE GENOMIC DNA]</scope>
    <source>
        <strain evidence="1 2">CMCP6</strain>
    </source>
</reference>
<dbReference type="RefSeq" id="WP_011078215.1">
    <property type="nucleotide sequence ID" value="NC_004459.3"/>
</dbReference>
<dbReference type="EMBL" id="AE016795">
    <property type="protein sequence ID" value="AAO08633.1"/>
    <property type="molecule type" value="Genomic_DNA"/>
</dbReference>
<sequence length="216" mass="24494">MMNGEFVTTLPPSASKLERVLEQIFWEEIGLIERDIRDFLNPWACREDLLPYLAWELSVDDWDDSWPIETKRRVCATALDIHIYKGTRYAIDKSIEAIRADSLKAVEWFEDEENLIPGQFRVDLISEQSPVDASTVPEIVRAIQHSKNTRSRLVGVSIKSRVENPEKHISMSRQALQVRSGPWKISSMVSSSSSAMACLSRVAVVVRSGPLPLVLE</sequence>
<gene>
    <name evidence="1" type="ordered locus">VV1_0094</name>
</gene>
<proteinExistence type="predicted"/>
<organism evidence="1 2">
    <name type="scientific">Vibrio vulnificus (strain CMCP6)</name>
    <dbReference type="NCBI Taxonomy" id="216895"/>
    <lineage>
        <taxon>Bacteria</taxon>
        <taxon>Pseudomonadati</taxon>
        <taxon>Pseudomonadota</taxon>
        <taxon>Gammaproteobacteria</taxon>
        <taxon>Vibrionales</taxon>
        <taxon>Vibrionaceae</taxon>
        <taxon>Vibrio</taxon>
    </lineage>
</organism>
<dbReference type="NCBIfam" id="TIGR01634">
    <property type="entry name" value="tail_P2_I"/>
    <property type="match status" value="1"/>
</dbReference>
<accession>A0A3Q0L1E6</accession>
<reference evidence="1 2" key="3">
    <citation type="journal article" date="2011" name="Mol. Syst. Biol.">
        <title>Integrative genome-scale metabolic analysis of Vibrio vulnificus for drug targeting and discovery.</title>
        <authorList>
            <person name="Kim H.U."/>
            <person name="Kim S.Y."/>
            <person name="Jeong H."/>
            <person name="Kim T.Y."/>
            <person name="Kim J.J."/>
            <person name="Choy H.E."/>
            <person name="Yi K.Y."/>
            <person name="Rhee J.H."/>
            <person name="Lee S.Y."/>
        </authorList>
    </citation>
    <scope>NUCLEOTIDE SEQUENCE [LARGE SCALE GENOMIC DNA]</scope>
    <source>
        <strain evidence="1 2">CMCP6</strain>
    </source>
</reference>
<name>A0A3Q0L1E6_VIBVU</name>